<dbReference type="KEGG" id="psez:HME7025_02439"/>
<evidence type="ECO:0000259" key="1">
    <source>
        <dbReference type="SMART" id="SM01321"/>
    </source>
</evidence>
<accession>A0A2S2DZ44</accession>
<dbReference type="GO" id="GO:0003677">
    <property type="term" value="F:DNA binding"/>
    <property type="evidence" value="ECO:0007669"/>
    <property type="project" value="InterPro"/>
</dbReference>
<dbReference type="OrthoDB" id="9788881at2"/>
<dbReference type="InterPro" id="IPR002686">
    <property type="entry name" value="Transposase_17"/>
</dbReference>
<feature type="domain" description="Transposase IS200-like" evidence="1">
    <location>
        <begin position="12"/>
        <end position="137"/>
    </location>
</feature>
<dbReference type="PANTHER" id="PTHR34322:SF2">
    <property type="entry name" value="TRANSPOSASE IS200-LIKE DOMAIN-CONTAINING PROTEIN"/>
    <property type="match status" value="1"/>
</dbReference>
<dbReference type="GO" id="GO:0006313">
    <property type="term" value="P:DNA transposition"/>
    <property type="evidence" value="ECO:0007669"/>
    <property type="project" value="InterPro"/>
</dbReference>
<organism evidence="2 3">
    <name type="scientific">Aquirufa nivalisilvae</name>
    <dbReference type="NCBI Taxonomy" id="2516557"/>
    <lineage>
        <taxon>Bacteria</taxon>
        <taxon>Pseudomonadati</taxon>
        <taxon>Bacteroidota</taxon>
        <taxon>Cytophagia</taxon>
        <taxon>Cytophagales</taxon>
        <taxon>Flectobacillaceae</taxon>
        <taxon>Aquirufa</taxon>
    </lineage>
</organism>
<dbReference type="Proteomes" id="UP000245468">
    <property type="component" value="Chromosome"/>
</dbReference>
<reference evidence="3" key="1">
    <citation type="submission" date="2018-05" db="EMBL/GenBank/DDBJ databases">
        <title>Pseudarcicella sp. HME7025 Genome sequencing and assembly.</title>
        <authorList>
            <person name="Kim H."/>
            <person name="Kang H."/>
            <person name="Joh K."/>
        </authorList>
    </citation>
    <scope>NUCLEOTIDE SEQUENCE [LARGE SCALE GENOMIC DNA]</scope>
    <source>
        <strain evidence="3">HME7025</strain>
    </source>
</reference>
<dbReference type="AlphaFoldDB" id="A0A2S2DZ44"/>
<dbReference type="SMART" id="SM01321">
    <property type="entry name" value="Y1_Tnp"/>
    <property type="match status" value="1"/>
</dbReference>
<protein>
    <recommendedName>
        <fullName evidence="1">Transposase IS200-like domain-containing protein</fullName>
    </recommendedName>
</protein>
<dbReference type="SUPFAM" id="SSF143422">
    <property type="entry name" value="Transposase IS200-like"/>
    <property type="match status" value="1"/>
</dbReference>
<dbReference type="EMBL" id="CP029346">
    <property type="protein sequence ID" value="AWL10280.1"/>
    <property type="molecule type" value="Genomic_DNA"/>
</dbReference>
<evidence type="ECO:0000313" key="2">
    <source>
        <dbReference type="EMBL" id="AWL10280.1"/>
    </source>
</evidence>
<keyword evidence="3" id="KW-1185">Reference proteome</keyword>
<evidence type="ECO:0000313" key="3">
    <source>
        <dbReference type="Proteomes" id="UP000245468"/>
    </source>
</evidence>
<dbReference type="InterPro" id="IPR036515">
    <property type="entry name" value="Transposase_17_sf"/>
</dbReference>
<sequence length="200" mass="24019">MAYVEHYYTQFYSGEYYHLYNRGVDRKSIFKSRSNYSYFLRQWTKYLEGYVNVIAFSLNDNHFHFLVQVNHFSESDLDGKPVHELITGRLKKFFQSYTMAFNKQHGRIGTLFQTPFKRALVAKVEDLSTLIAYIHLNPQKHGLIADFRNWEWTSYGKILQFKRSFVDKEFVLEWFGGKKQFIDFHVQEFKETDILSLIDE</sequence>
<dbReference type="PANTHER" id="PTHR34322">
    <property type="entry name" value="TRANSPOSASE, Y1_TNP DOMAIN-CONTAINING"/>
    <property type="match status" value="1"/>
</dbReference>
<dbReference type="GO" id="GO:0004803">
    <property type="term" value="F:transposase activity"/>
    <property type="evidence" value="ECO:0007669"/>
    <property type="project" value="InterPro"/>
</dbReference>
<name>A0A2S2DZ44_9BACT</name>
<proteinExistence type="predicted"/>
<gene>
    <name evidence="2" type="ORF">HME7025_02439</name>
</gene>
<dbReference type="Gene3D" id="3.30.70.1290">
    <property type="entry name" value="Transposase IS200-like"/>
    <property type="match status" value="1"/>
</dbReference>